<keyword evidence="3 4" id="KW-0732">Signal</keyword>
<dbReference type="GO" id="GO:0055052">
    <property type="term" value="C:ATP-binding cassette (ABC) transporter complex, substrate-binding subunit-containing"/>
    <property type="evidence" value="ECO:0007669"/>
    <property type="project" value="TreeGrafter"/>
</dbReference>
<feature type="chain" id="PRO_5044599832" evidence="4">
    <location>
        <begin position="25"/>
        <end position="414"/>
    </location>
</feature>
<protein>
    <submittedName>
        <fullName evidence="6">ABC transporter substrate-binding protein</fullName>
    </submittedName>
    <submittedName>
        <fullName evidence="5">Extracellular solute-binding protein</fullName>
    </submittedName>
</protein>
<dbReference type="RefSeq" id="WP_127181452.1">
    <property type="nucleotide sequence ID" value="NZ_CP029078.1"/>
</dbReference>
<dbReference type="Proteomes" id="UP000501753">
    <property type="component" value="Chromosome"/>
</dbReference>
<dbReference type="PANTHER" id="PTHR30061">
    <property type="entry name" value="MALTOSE-BINDING PERIPLASMIC PROTEIN"/>
    <property type="match status" value="1"/>
</dbReference>
<reference evidence="6 8" key="1">
    <citation type="submission" date="2018-04" db="EMBL/GenBank/DDBJ databases">
        <title>Complete genome sequences of Streptomyces griseoviridis K61 and characterization of antagonistic properties of biological control agents.</title>
        <authorList>
            <person name="Mariita R.M."/>
            <person name="Sello J.K."/>
        </authorList>
    </citation>
    <scope>NUCLEOTIDE SEQUENCE [LARGE SCALE GENOMIC DNA]</scope>
    <source>
        <strain evidence="6 8">K61</strain>
    </source>
</reference>
<dbReference type="PANTHER" id="PTHR30061:SF50">
    <property type="entry name" value="MALTOSE_MALTODEXTRIN-BINDING PERIPLASMIC PROTEIN"/>
    <property type="match status" value="1"/>
</dbReference>
<keyword evidence="8" id="KW-1185">Reference proteome</keyword>
<evidence type="ECO:0000313" key="5">
    <source>
        <dbReference type="EMBL" id="AZS88682.1"/>
    </source>
</evidence>
<accession>A0A3Q9L0F9</accession>
<dbReference type="EMBL" id="CP034687">
    <property type="protein sequence ID" value="AZS88682.1"/>
    <property type="molecule type" value="Genomic_DNA"/>
</dbReference>
<gene>
    <name evidence="6" type="ORF">DDJ31_05355</name>
    <name evidence="5" type="ORF">ELQ87_33910</name>
</gene>
<dbReference type="Gene3D" id="3.40.190.10">
    <property type="entry name" value="Periplasmic binding protein-like II"/>
    <property type="match status" value="2"/>
</dbReference>
<evidence type="ECO:0000313" key="7">
    <source>
        <dbReference type="Proteomes" id="UP000271291"/>
    </source>
</evidence>
<dbReference type="AlphaFoldDB" id="A0A3Q9L0F9"/>
<sequence>MNRAAAIGSLALTLASALTLTACGGSGGAGVAADAKQTLTVWAMGTEGEKLGDVAKAYQKSHANITVKVTPIGWDVAHQKLVAAAAAGKLPDVVQMGGSYLGEFADMGVLEPVDTKTFAEGDFFPAAWQQGTYDGKAYGVPWYVDTRVLFYRTDLAKKAGIDKAPATMAELQRDAEAYRTKAGTKWGLSIQPGGLDTVQSFYPFLYSAGGAILDQDGKAAVNSAAAVKALENYGSYFKKNLSEKSVRPGYDVTKDFNTGAVPMFFGGPWLTSLLDDNYPGLKGKWAVAPVPADQASVSMAGGSSLAISADSDHKAAAKEFVASLTDAKGQSDWFERTNDLPANTGAWKSGTLATDPAMKIWRTQMDTAKSTPAQPKLTEITSKVDTAIESVTQGKSTAKAALDKAQSEIDGLVQ</sequence>
<keyword evidence="2" id="KW-0813">Transport</keyword>
<comment type="similarity">
    <text evidence="1">Belongs to the bacterial solute-binding protein 1 family.</text>
</comment>
<dbReference type="Pfam" id="PF01547">
    <property type="entry name" value="SBP_bac_1"/>
    <property type="match status" value="1"/>
</dbReference>
<evidence type="ECO:0000256" key="4">
    <source>
        <dbReference type="SAM" id="SignalP"/>
    </source>
</evidence>
<dbReference type="KEGG" id="sgd:ELQ87_33910"/>
<evidence type="ECO:0000313" key="8">
    <source>
        <dbReference type="Proteomes" id="UP000501753"/>
    </source>
</evidence>
<organism evidence="5 7">
    <name type="scientific">Streptomyces griseoviridis</name>
    <dbReference type="NCBI Taxonomy" id="45398"/>
    <lineage>
        <taxon>Bacteria</taxon>
        <taxon>Bacillati</taxon>
        <taxon>Actinomycetota</taxon>
        <taxon>Actinomycetes</taxon>
        <taxon>Kitasatosporales</taxon>
        <taxon>Streptomycetaceae</taxon>
        <taxon>Streptomyces</taxon>
    </lineage>
</organism>
<reference evidence="5 7" key="2">
    <citation type="submission" date="2018-12" db="EMBL/GenBank/DDBJ databases">
        <title>Streptomyces griseoviridis F1-27 complete genome.</title>
        <authorList>
            <person name="Mariita R.M."/>
            <person name="Sello J.K."/>
        </authorList>
    </citation>
    <scope>NUCLEOTIDE SEQUENCE [LARGE SCALE GENOMIC DNA]</scope>
    <source>
        <strain evidence="5 7">F1-27</strain>
    </source>
</reference>
<evidence type="ECO:0000256" key="3">
    <source>
        <dbReference type="ARBA" id="ARBA00022729"/>
    </source>
</evidence>
<dbReference type="PROSITE" id="PS51257">
    <property type="entry name" value="PROKAR_LIPOPROTEIN"/>
    <property type="match status" value="1"/>
</dbReference>
<dbReference type="GO" id="GO:0042956">
    <property type="term" value="P:maltodextrin transmembrane transport"/>
    <property type="evidence" value="ECO:0007669"/>
    <property type="project" value="TreeGrafter"/>
</dbReference>
<dbReference type="CDD" id="cd14747">
    <property type="entry name" value="PBP2_MalE"/>
    <property type="match status" value="1"/>
</dbReference>
<dbReference type="InterPro" id="IPR006059">
    <property type="entry name" value="SBP"/>
</dbReference>
<feature type="signal peptide" evidence="4">
    <location>
        <begin position="1"/>
        <end position="24"/>
    </location>
</feature>
<dbReference type="OrthoDB" id="9780991at2"/>
<proteinExistence type="inferred from homology"/>
<dbReference type="SUPFAM" id="SSF53850">
    <property type="entry name" value="Periplasmic binding protein-like II"/>
    <property type="match status" value="1"/>
</dbReference>
<dbReference type="GO" id="GO:1901982">
    <property type="term" value="F:maltose binding"/>
    <property type="evidence" value="ECO:0007669"/>
    <property type="project" value="TreeGrafter"/>
</dbReference>
<dbReference type="EMBL" id="CP029078">
    <property type="protein sequence ID" value="QCN84479.1"/>
    <property type="molecule type" value="Genomic_DNA"/>
</dbReference>
<evidence type="ECO:0000256" key="2">
    <source>
        <dbReference type="ARBA" id="ARBA00022448"/>
    </source>
</evidence>
<evidence type="ECO:0000313" key="6">
    <source>
        <dbReference type="EMBL" id="QCN84479.1"/>
    </source>
</evidence>
<name>A0A3Q9L0F9_STRGD</name>
<dbReference type="GO" id="GO:0015768">
    <property type="term" value="P:maltose transport"/>
    <property type="evidence" value="ECO:0007669"/>
    <property type="project" value="TreeGrafter"/>
</dbReference>
<evidence type="ECO:0000256" key="1">
    <source>
        <dbReference type="ARBA" id="ARBA00008520"/>
    </source>
</evidence>
<dbReference type="Proteomes" id="UP000271291">
    <property type="component" value="Chromosome"/>
</dbReference>